<dbReference type="GO" id="GO:0005524">
    <property type="term" value="F:ATP binding"/>
    <property type="evidence" value="ECO:0007669"/>
    <property type="project" value="UniProtKB-KW"/>
</dbReference>
<dbReference type="FunFam" id="3.30.420.40:FF:000172">
    <property type="entry name" value="Heat shock 70 kDa protein"/>
    <property type="match status" value="1"/>
</dbReference>
<dbReference type="InterPro" id="IPR018181">
    <property type="entry name" value="Heat_shock_70_CS"/>
</dbReference>
<dbReference type="InterPro" id="IPR029048">
    <property type="entry name" value="HSP70_C_sf"/>
</dbReference>
<evidence type="ECO:0000256" key="2">
    <source>
        <dbReference type="ARBA" id="ARBA00012554"/>
    </source>
</evidence>
<dbReference type="FunFam" id="3.90.640.10:FF:000002">
    <property type="entry name" value="Heat shock 70 kDa"/>
    <property type="match status" value="1"/>
</dbReference>
<dbReference type="FunFam" id="3.30.30.30:FF:000005">
    <property type="entry name" value="Heat shock protein ssb1"/>
    <property type="match status" value="1"/>
</dbReference>
<dbReference type="Gene3D" id="3.30.30.30">
    <property type="match status" value="1"/>
</dbReference>
<dbReference type="FunFam" id="3.30.420.40:FF:000026">
    <property type="entry name" value="Heat shock protein 70"/>
    <property type="match status" value="1"/>
</dbReference>
<evidence type="ECO:0000256" key="7">
    <source>
        <dbReference type="RuleBase" id="RU003322"/>
    </source>
</evidence>
<dbReference type="EMBL" id="DF830079">
    <property type="protein sequence ID" value="GAK66320.1"/>
    <property type="molecule type" value="Genomic_DNA"/>
</dbReference>
<dbReference type="PROSITE" id="PS01036">
    <property type="entry name" value="HSP70_3"/>
    <property type="match status" value="1"/>
</dbReference>
<dbReference type="SUPFAM" id="SSF53067">
    <property type="entry name" value="Actin-like ATPase domain"/>
    <property type="match status" value="2"/>
</dbReference>
<protein>
    <recommendedName>
        <fullName evidence="2">non-chaperonin molecular chaperone ATPase</fullName>
        <ecNumber evidence="2">3.6.4.10</ecNumber>
    </recommendedName>
</protein>
<dbReference type="NCBIfam" id="NF001413">
    <property type="entry name" value="PRK00290.1"/>
    <property type="match status" value="1"/>
</dbReference>
<dbReference type="InterPro" id="IPR029047">
    <property type="entry name" value="HSP70_peptide-bd_sf"/>
</dbReference>
<dbReference type="GO" id="GO:0140662">
    <property type="term" value="F:ATP-dependent protein folding chaperone"/>
    <property type="evidence" value="ECO:0007669"/>
    <property type="project" value="InterPro"/>
</dbReference>
<comment type="similarity">
    <text evidence="1 7">Belongs to the heat shock protein 70 family.</text>
</comment>
<dbReference type="EC" id="3.6.4.10" evidence="2"/>
<keyword evidence="9" id="KW-1185">Reference proteome</keyword>
<sequence length="660" mass="72475">MSSEVPATPVDETVYQGAIGIGTYPAQRLSTNPAFRIRTHHSTQQKHQHFVVCIPFGSRCFANLGTTYSCVGWWVNERVEIIANDQGNRTTPSYVAFTESERLIGDAAKNQAAMNPRQTVFDAKRLIGRRYDDPDVKKDMQHWPFTVIDKDGSPFIEVNYLGETKQFSPQEISSMVLTKMKEIAEAKIGKEVKKAVITVPAYFNDSQRLATKDAGSIAGLDVLRIINEPTAAAIAYGLDSKSSTEKNVLIYDLGGGTFDVSLLNITGGVFAVKATAGDTHLGGEDFDNALLDHFKKEFERKNKLDISGDARAVRRLRSACERAKRTLSSVTQTTVEVDSLFQGVDFQANITRARFEEINAAAFKGTIEPVAKVLKDSKIPADKVDDIVLVGGSTRIPKIQSLISEFFGGRQLNKSINPDEAVAYGAAVQAAVLTNQTSDKTADLLLLDVAPLSLGVAMQGDVFGVVVPRNTPIPCNKTRVFTTVEDNQTQVTFPVYEGERTQCKDNRLLGEFELTGIPPQPRGQAELLTTFEIDANGLLKVSAQEKITGRKANITITNSVGRLSSNEIEQMIKDAETFSKADKDFTAKHDAKNDLEAYVHSVEETISSPAANLKRPAKIQIEQELTKALELLEVQDASADEYRRASLRLKRSMQKAFGGR</sequence>
<evidence type="ECO:0000313" key="9">
    <source>
        <dbReference type="Proteomes" id="UP000053758"/>
    </source>
</evidence>
<dbReference type="FunFam" id="2.60.34.10:FF:000023">
    <property type="entry name" value="70 kDa heat shock cognate protein"/>
    <property type="match status" value="1"/>
</dbReference>
<evidence type="ECO:0000256" key="1">
    <source>
        <dbReference type="ARBA" id="ARBA00007381"/>
    </source>
</evidence>
<keyword evidence="4 7" id="KW-0067">ATP-binding</keyword>
<reference evidence="9" key="1">
    <citation type="journal article" date="2014" name="Genome Announc.">
        <title>Draft Genome Sequence of the Yeast Pseudozyma antarctica Type Strain JCM10317, a Producer of the Glycolipid Biosurfactants, Mannosylerythritol Lipids.</title>
        <authorList>
            <person name="Saika A."/>
            <person name="Koike H."/>
            <person name="Hori T."/>
            <person name="Fukuoka T."/>
            <person name="Sato S."/>
            <person name="Habe H."/>
            <person name="Kitamoto D."/>
            <person name="Morita T."/>
        </authorList>
    </citation>
    <scope>NUCLEOTIDE SEQUENCE [LARGE SCALE GENOMIC DNA]</scope>
    <source>
        <strain evidence="9">JCM 10317</strain>
    </source>
</reference>
<dbReference type="PROSITE" id="PS00329">
    <property type="entry name" value="HSP70_2"/>
    <property type="match status" value="1"/>
</dbReference>
<dbReference type="Gene3D" id="1.20.1270.10">
    <property type="match status" value="1"/>
</dbReference>
<dbReference type="SUPFAM" id="SSF100920">
    <property type="entry name" value="Heat shock protein 70kD (HSP70), peptide-binding domain"/>
    <property type="match status" value="1"/>
</dbReference>
<dbReference type="PANTHER" id="PTHR19375">
    <property type="entry name" value="HEAT SHOCK PROTEIN 70KDA"/>
    <property type="match status" value="1"/>
</dbReference>
<keyword evidence="5" id="KW-0143">Chaperone</keyword>
<dbReference type="InterPro" id="IPR013126">
    <property type="entry name" value="Hsp_70_fam"/>
</dbReference>
<evidence type="ECO:0000256" key="5">
    <source>
        <dbReference type="ARBA" id="ARBA00023186"/>
    </source>
</evidence>
<organism evidence="8 9">
    <name type="scientific">Pseudozyma antarctica</name>
    <name type="common">Yeast</name>
    <name type="synonym">Candida antarctica</name>
    <dbReference type="NCBI Taxonomy" id="84753"/>
    <lineage>
        <taxon>Eukaryota</taxon>
        <taxon>Fungi</taxon>
        <taxon>Dikarya</taxon>
        <taxon>Basidiomycota</taxon>
        <taxon>Ustilaginomycotina</taxon>
        <taxon>Ustilaginomycetes</taxon>
        <taxon>Ustilaginales</taxon>
        <taxon>Ustilaginaceae</taxon>
        <taxon>Moesziomyces</taxon>
    </lineage>
</organism>
<dbReference type="RefSeq" id="XP_014655565.1">
    <property type="nucleotide sequence ID" value="XM_014800079.1"/>
</dbReference>
<evidence type="ECO:0000256" key="3">
    <source>
        <dbReference type="ARBA" id="ARBA00022741"/>
    </source>
</evidence>
<keyword evidence="3 7" id="KW-0547">Nucleotide-binding</keyword>
<dbReference type="InterPro" id="IPR043129">
    <property type="entry name" value="ATPase_NBD"/>
</dbReference>
<evidence type="ECO:0000256" key="6">
    <source>
        <dbReference type="ARBA" id="ARBA00048056"/>
    </source>
</evidence>
<dbReference type="HOGENOM" id="CLU_005965_0_1_1"/>
<dbReference type="GeneID" id="26305396"/>
<dbReference type="Proteomes" id="UP000053758">
    <property type="component" value="Unassembled WGS sequence"/>
</dbReference>
<keyword evidence="8" id="KW-0346">Stress response</keyword>
<dbReference type="AlphaFoldDB" id="A0A081CI24"/>
<dbReference type="Gene3D" id="3.30.420.40">
    <property type="match status" value="2"/>
</dbReference>
<accession>A0A081CI24</accession>
<gene>
    <name evidence="8" type="ORF">PAN0_012d4542</name>
</gene>
<dbReference type="Gene3D" id="2.60.34.10">
    <property type="entry name" value="Substrate Binding Domain Of DNAk, Chain A, domain 1"/>
    <property type="match status" value="1"/>
</dbReference>
<dbReference type="PRINTS" id="PR00301">
    <property type="entry name" value="HEATSHOCK70"/>
</dbReference>
<proteinExistence type="inferred from homology"/>
<evidence type="ECO:0000256" key="4">
    <source>
        <dbReference type="ARBA" id="ARBA00022840"/>
    </source>
</evidence>
<evidence type="ECO:0000313" key="8">
    <source>
        <dbReference type="EMBL" id="GAK66320.1"/>
    </source>
</evidence>
<comment type="catalytic activity">
    <reaction evidence="6">
        <text>ATP + H2O = ADP + phosphate + H(+)</text>
        <dbReference type="Rhea" id="RHEA:13065"/>
        <dbReference type="ChEBI" id="CHEBI:15377"/>
        <dbReference type="ChEBI" id="CHEBI:15378"/>
        <dbReference type="ChEBI" id="CHEBI:30616"/>
        <dbReference type="ChEBI" id="CHEBI:43474"/>
        <dbReference type="ChEBI" id="CHEBI:456216"/>
        <dbReference type="EC" id="3.6.4.10"/>
    </reaction>
</comment>
<dbReference type="Pfam" id="PF00012">
    <property type="entry name" value="HSP70"/>
    <property type="match status" value="1"/>
</dbReference>
<name>A0A081CI24_PSEA2</name>
<dbReference type="Gene3D" id="3.90.640.10">
    <property type="entry name" value="Actin, Chain A, domain 4"/>
    <property type="match status" value="1"/>
</dbReference>